<protein>
    <submittedName>
        <fullName evidence="1">Uncharacterized protein</fullName>
    </submittedName>
</protein>
<keyword evidence="2" id="KW-1185">Reference proteome</keyword>
<dbReference type="Proteomes" id="UP000078200">
    <property type="component" value="Unassembled WGS sequence"/>
</dbReference>
<proteinExistence type="predicted"/>
<dbReference type="AlphaFoldDB" id="A0A1A9UJG0"/>
<sequence length="177" mass="20417">MGNGRPVLTGLVSQVIIYTRFGSRWAVLIGLVSQASIYTRHGQRSARVNRFSKSSNHIHHVWQPLGRVNRFIYFINAIDCTPPSYQLREKLLRLLLDPQYDDNVNEITTRRNMLTSEAKSNVPVNYYKRRLDLLDIFETTTKAKELTTPAMDFIKSQPFDGGLLKGMLSLMNNIMRR</sequence>
<name>A0A1A9UJG0_GLOAU</name>
<dbReference type="EnsemblMetazoa" id="GAUT006765-RA">
    <property type="protein sequence ID" value="GAUT006765-PA"/>
    <property type="gene ID" value="GAUT006765"/>
</dbReference>
<evidence type="ECO:0000313" key="1">
    <source>
        <dbReference type="EnsemblMetazoa" id="GAUT006765-PA"/>
    </source>
</evidence>
<accession>A0A1A9UJG0</accession>
<reference evidence="1" key="1">
    <citation type="submission" date="2020-05" db="UniProtKB">
        <authorList>
            <consortium name="EnsemblMetazoa"/>
        </authorList>
    </citation>
    <scope>IDENTIFICATION</scope>
    <source>
        <strain evidence="1">TTRI</strain>
    </source>
</reference>
<dbReference type="VEuPathDB" id="VectorBase:GAUT006765"/>
<organism evidence="1 2">
    <name type="scientific">Glossina austeni</name>
    <name type="common">Savannah tsetse fly</name>
    <dbReference type="NCBI Taxonomy" id="7395"/>
    <lineage>
        <taxon>Eukaryota</taxon>
        <taxon>Metazoa</taxon>
        <taxon>Ecdysozoa</taxon>
        <taxon>Arthropoda</taxon>
        <taxon>Hexapoda</taxon>
        <taxon>Insecta</taxon>
        <taxon>Pterygota</taxon>
        <taxon>Neoptera</taxon>
        <taxon>Endopterygota</taxon>
        <taxon>Diptera</taxon>
        <taxon>Brachycera</taxon>
        <taxon>Muscomorpha</taxon>
        <taxon>Hippoboscoidea</taxon>
        <taxon>Glossinidae</taxon>
        <taxon>Glossina</taxon>
    </lineage>
</organism>
<evidence type="ECO:0000313" key="2">
    <source>
        <dbReference type="Proteomes" id="UP000078200"/>
    </source>
</evidence>